<dbReference type="GO" id="GO:0017004">
    <property type="term" value="P:cytochrome complex assembly"/>
    <property type="evidence" value="ECO:0007669"/>
    <property type="project" value="InterPro"/>
</dbReference>
<dbReference type="EMBL" id="MNUO01000128">
    <property type="protein sequence ID" value="OIN95761.1"/>
    <property type="molecule type" value="Genomic_DNA"/>
</dbReference>
<dbReference type="STRING" id="1817893.AUJ66_08330"/>
<gene>
    <name evidence="8" type="ORF">AUJ66_08330</name>
</gene>
<feature type="transmembrane region" description="Helical" evidence="6">
    <location>
        <begin position="62"/>
        <end position="83"/>
    </location>
</feature>
<comment type="caution">
    <text evidence="8">The sequence shown here is derived from an EMBL/GenBank/DDBJ whole genome shotgun (WGS) entry which is preliminary data.</text>
</comment>
<accession>A0A1J4S8J7</accession>
<dbReference type="Pfam" id="PF02683">
    <property type="entry name" value="DsbD_TM"/>
    <property type="match status" value="1"/>
</dbReference>
<organism evidence="8 9">
    <name type="scientific">Candidatus Desantisbacteria bacterium CG1_02_38_46</name>
    <dbReference type="NCBI Taxonomy" id="1817893"/>
    <lineage>
        <taxon>Bacteria</taxon>
        <taxon>Candidatus Desantisiibacteriota</taxon>
    </lineage>
</organism>
<comment type="subcellular location">
    <subcellularLocation>
        <location evidence="1">Membrane</location>
        <topology evidence="1">Multi-pass membrane protein</topology>
    </subcellularLocation>
</comment>
<keyword evidence="3 6" id="KW-0812">Transmembrane</keyword>
<evidence type="ECO:0000313" key="8">
    <source>
        <dbReference type="EMBL" id="OIN95761.1"/>
    </source>
</evidence>
<dbReference type="AlphaFoldDB" id="A0A1J4S8J7"/>
<evidence type="ECO:0000313" key="9">
    <source>
        <dbReference type="Proteomes" id="UP000182278"/>
    </source>
</evidence>
<evidence type="ECO:0000256" key="2">
    <source>
        <dbReference type="ARBA" id="ARBA00006143"/>
    </source>
</evidence>
<feature type="transmembrane region" description="Helical" evidence="6">
    <location>
        <begin position="208"/>
        <end position="229"/>
    </location>
</feature>
<keyword evidence="4 6" id="KW-1133">Transmembrane helix</keyword>
<feature type="transmembrane region" description="Helical" evidence="6">
    <location>
        <begin position="6"/>
        <end position="30"/>
    </location>
</feature>
<evidence type="ECO:0000256" key="1">
    <source>
        <dbReference type="ARBA" id="ARBA00004141"/>
    </source>
</evidence>
<evidence type="ECO:0000256" key="3">
    <source>
        <dbReference type="ARBA" id="ARBA00022692"/>
    </source>
</evidence>
<proteinExistence type="inferred from homology"/>
<dbReference type="Proteomes" id="UP000182278">
    <property type="component" value="Unassembled WGS sequence"/>
</dbReference>
<dbReference type="InterPro" id="IPR051790">
    <property type="entry name" value="Cytochrome_c-biogenesis_DsbD"/>
</dbReference>
<evidence type="ECO:0000256" key="4">
    <source>
        <dbReference type="ARBA" id="ARBA00022989"/>
    </source>
</evidence>
<evidence type="ECO:0000256" key="6">
    <source>
        <dbReference type="SAM" id="Phobius"/>
    </source>
</evidence>
<dbReference type="GO" id="GO:0016020">
    <property type="term" value="C:membrane"/>
    <property type="evidence" value="ECO:0007669"/>
    <property type="project" value="UniProtKB-SubCell"/>
</dbReference>
<feature type="transmembrane region" description="Helical" evidence="6">
    <location>
        <begin position="170"/>
        <end position="196"/>
    </location>
</feature>
<evidence type="ECO:0000259" key="7">
    <source>
        <dbReference type="Pfam" id="PF02683"/>
    </source>
</evidence>
<feature type="domain" description="Cytochrome C biogenesis protein transmembrane" evidence="7">
    <location>
        <begin position="6"/>
        <end position="218"/>
    </location>
</feature>
<dbReference type="PANTHER" id="PTHR31272:SF4">
    <property type="entry name" value="CYTOCHROME C-TYPE BIOGENESIS PROTEIN HI_1454-RELATED"/>
    <property type="match status" value="1"/>
</dbReference>
<keyword evidence="5 6" id="KW-0472">Membrane</keyword>
<dbReference type="InterPro" id="IPR003834">
    <property type="entry name" value="Cyt_c_assmbl_TM_dom"/>
</dbReference>
<protein>
    <recommendedName>
        <fullName evidence="7">Cytochrome C biogenesis protein transmembrane domain-containing protein</fullName>
    </recommendedName>
</protein>
<reference evidence="8 9" key="1">
    <citation type="journal article" date="2016" name="Environ. Microbiol.">
        <title>Genomic resolution of a cold subsurface aquifer community provides metabolic insights for novel microbes adapted to high CO concentrations.</title>
        <authorList>
            <person name="Probst A.J."/>
            <person name="Castelle C.J."/>
            <person name="Singh A."/>
            <person name="Brown C.T."/>
            <person name="Anantharaman K."/>
            <person name="Sharon I."/>
            <person name="Hug L.A."/>
            <person name="Burstein D."/>
            <person name="Emerson J.B."/>
            <person name="Thomas B.C."/>
            <person name="Banfield J.F."/>
        </authorList>
    </citation>
    <scope>NUCLEOTIDE SEQUENCE [LARGE SCALE GENOMIC DNA]</scope>
    <source>
        <strain evidence="8">CG1_02_38_46</strain>
    </source>
</reference>
<feature type="transmembrane region" description="Helical" evidence="6">
    <location>
        <begin position="135"/>
        <end position="158"/>
    </location>
</feature>
<sequence length="231" mass="25028">MNDISVFLALGAGILSFFSPCILPLIPAYLSFITGMSVDRLQEDSSGKGVSGNWKKVLPETILFILGFSFIFISLGASATYFSNLIFTNRNLIKTIGGIIVIIFGLHLAGVFNIKFLQVEKKVHLKSRPGGRMGSFVIGAVFAFGWTPCLGPILGGIYTMAATKSTVGEGILLLSFYSLGLAIPFVVTSIFVGWILGEFSRIRKYFRLISVVSGLLLVIIGMGMLAGFFRF</sequence>
<evidence type="ECO:0000256" key="5">
    <source>
        <dbReference type="ARBA" id="ARBA00023136"/>
    </source>
</evidence>
<dbReference type="PANTHER" id="PTHR31272">
    <property type="entry name" value="CYTOCHROME C-TYPE BIOGENESIS PROTEIN HI_1454-RELATED"/>
    <property type="match status" value="1"/>
</dbReference>
<comment type="similarity">
    <text evidence="2">Belongs to the DsbD family.</text>
</comment>
<name>A0A1J4S8J7_9BACT</name>
<feature type="transmembrane region" description="Helical" evidence="6">
    <location>
        <begin position="95"/>
        <end position="114"/>
    </location>
</feature>